<sequence length="342" mass="35265">MPASVPVPAHSRPPVALSIAGTDPSGGAGIHADLKAFTARAVYGTTVITALVAQNTHGVSRVYPIDTDFVADQFASVLDDMPVDASKTGMLGSRALVELAVDRAARTREDGSSHLGFFTVDPVMVATSGHRLLESDAVTAVRDLLTPVAQLITPNLPEAALLLGDEVTEAADVSQQRAQAVELVRRGSRAVLLKGGHMDGDRLVDVLAVAAATGTSAAAAASGEWVQDGDVVLREFHHRRIATPHTHGTGCTLSAAITAETAAAVHAGRDMSSPDAIAEVVASALAYLARAIGSGSGWRLAYDPADAHGPVDHLVDLTSHVRGPHGQGQQDQGRHGQGQGEA</sequence>
<dbReference type="EC" id="2.7.4.7" evidence="8"/>
<dbReference type="GO" id="GO:0009229">
    <property type="term" value="P:thiamine diphosphate biosynthetic process"/>
    <property type="evidence" value="ECO:0007669"/>
    <property type="project" value="UniProtKB-UniPathway"/>
</dbReference>
<dbReference type="GO" id="GO:0008972">
    <property type="term" value="F:phosphomethylpyrimidine kinase activity"/>
    <property type="evidence" value="ECO:0007669"/>
    <property type="project" value="UniProtKB-EC"/>
</dbReference>
<dbReference type="GO" id="GO:0009228">
    <property type="term" value="P:thiamine biosynthetic process"/>
    <property type="evidence" value="ECO:0007669"/>
    <property type="project" value="UniProtKB-KW"/>
</dbReference>
<dbReference type="GO" id="GO:0005829">
    <property type="term" value="C:cytosol"/>
    <property type="evidence" value="ECO:0007669"/>
    <property type="project" value="TreeGrafter"/>
</dbReference>
<proteinExistence type="predicted"/>
<dbReference type="PANTHER" id="PTHR20858:SF17">
    <property type="entry name" value="HYDROXYMETHYLPYRIMIDINE_PHOSPHOMETHYLPYRIMIDINE KINASE THI20-RELATED"/>
    <property type="match status" value="1"/>
</dbReference>
<keyword evidence="8" id="KW-0808">Transferase</keyword>
<dbReference type="InterPro" id="IPR013749">
    <property type="entry name" value="PM/HMP-P_kinase-1"/>
</dbReference>
<reference evidence="9" key="1">
    <citation type="submission" date="2017-02" db="EMBL/GenBank/DDBJ databases">
        <authorList>
            <person name="Dridi B."/>
        </authorList>
    </citation>
    <scope>NUCLEOTIDE SEQUENCE [LARGE SCALE GENOMIC DNA]</scope>
    <source>
        <strain evidence="9">B Co 03.10</strain>
    </source>
</reference>
<name>A0A1X6X6H8_9MICO</name>
<keyword evidence="5" id="KW-0784">Thiamine biosynthesis</keyword>
<evidence type="ECO:0000256" key="5">
    <source>
        <dbReference type="ARBA" id="ARBA00022977"/>
    </source>
</evidence>
<keyword evidence="8" id="KW-0418">Kinase</keyword>
<dbReference type="Gene3D" id="3.40.1190.20">
    <property type="match status" value="1"/>
</dbReference>
<evidence type="ECO:0000256" key="3">
    <source>
        <dbReference type="ARBA" id="ARBA00003848"/>
    </source>
</evidence>
<feature type="domain" description="Pyridoxamine kinase/Phosphomethylpyrimidine kinase" evidence="7">
    <location>
        <begin position="23"/>
        <end position="265"/>
    </location>
</feature>
<dbReference type="SUPFAM" id="SSF53613">
    <property type="entry name" value="Ribokinase-like"/>
    <property type="match status" value="1"/>
</dbReference>
<dbReference type="EMBL" id="FWFF01000005">
    <property type="protein sequence ID" value="SLM94756.1"/>
    <property type="molecule type" value="Genomic_DNA"/>
</dbReference>
<evidence type="ECO:0000256" key="2">
    <source>
        <dbReference type="ARBA" id="ARBA00000565"/>
    </source>
</evidence>
<protein>
    <submittedName>
        <fullName evidence="8">Hydroxymethylpyrimidine phosphate kinase ThiD</fullName>
        <ecNumber evidence="8">2.7.4.7</ecNumber>
    </submittedName>
</protein>
<feature type="region of interest" description="Disordered" evidence="6">
    <location>
        <begin position="318"/>
        <end position="342"/>
    </location>
</feature>
<dbReference type="PANTHER" id="PTHR20858">
    <property type="entry name" value="PHOSPHOMETHYLPYRIMIDINE KINASE"/>
    <property type="match status" value="1"/>
</dbReference>
<evidence type="ECO:0000256" key="4">
    <source>
        <dbReference type="ARBA" id="ARBA00004769"/>
    </source>
</evidence>
<comment type="pathway">
    <text evidence="4">Cofactor biosynthesis; thiamine diphosphate biosynthesis; 4-amino-2-methyl-5-diphosphomethylpyrimidine from 5-amino-1-(5-phospho-D-ribosyl)imidazole: step 3/3.</text>
</comment>
<comment type="catalytic activity">
    <reaction evidence="1">
        <text>4-amino-5-hydroxymethyl-2-methylpyrimidine + ATP = 4-amino-2-methyl-5-(phosphooxymethyl)pyrimidine + ADP + H(+)</text>
        <dbReference type="Rhea" id="RHEA:23096"/>
        <dbReference type="ChEBI" id="CHEBI:15378"/>
        <dbReference type="ChEBI" id="CHEBI:16892"/>
        <dbReference type="ChEBI" id="CHEBI:30616"/>
        <dbReference type="ChEBI" id="CHEBI:58354"/>
        <dbReference type="ChEBI" id="CHEBI:456216"/>
        <dbReference type="EC" id="2.7.1.49"/>
    </reaction>
</comment>
<evidence type="ECO:0000313" key="8">
    <source>
        <dbReference type="EMBL" id="SLM94756.1"/>
    </source>
</evidence>
<dbReference type="UniPathway" id="UPA00060">
    <property type="reaction ID" value="UER00138"/>
</dbReference>
<dbReference type="InterPro" id="IPR029056">
    <property type="entry name" value="Ribokinase-like"/>
</dbReference>
<dbReference type="CDD" id="cd01169">
    <property type="entry name" value="HMPP_kinase"/>
    <property type="match status" value="1"/>
</dbReference>
<comment type="catalytic activity">
    <reaction evidence="2">
        <text>4-amino-2-methyl-5-(phosphooxymethyl)pyrimidine + ATP = 4-amino-2-methyl-5-(diphosphooxymethyl)pyrimidine + ADP</text>
        <dbReference type="Rhea" id="RHEA:19893"/>
        <dbReference type="ChEBI" id="CHEBI:30616"/>
        <dbReference type="ChEBI" id="CHEBI:57841"/>
        <dbReference type="ChEBI" id="CHEBI:58354"/>
        <dbReference type="ChEBI" id="CHEBI:456216"/>
        <dbReference type="EC" id="2.7.4.7"/>
    </reaction>
</comment>
<evidence type="ECO:0000313" key="9">
    <source>
        <dbReference type="Proteomes" id="UP000196581"/>
    </source>
</evidence>
<evidence type="ECO:0000259" key="7">
    <source>
        <dbReference type="Pfam" id="PF08543"/>
    </source>
</evidence>
<dbReference type="Proteomes" id="UP000196581">
    <property type="component" value="Unassembled WGS sequence"/>
</dbReference>
<dbReference type="InterPro" id="IPR004399">
    <property type="entry name" value="HMP/HMP-P_kinase_dom"/>
</dbReference>
<evidence type="ECO:0000256" key="1">
    <source>
        <dbReference type="ARBA" id="ARBA00000151"/>
    </source>
</evidence>
<gene>
    <name evidence="8" type="ORF">FM105_04360</name>
</gene>
<dbReference type="GO" id="GO:0008902">
    <property type="term" value="F:hydroxymethylpyrimidine kinase activity"/>
    <property type="evidence" value="ECO:0007669"/>
    <property type="project" value="UniProtKB-EC"/>
</dbReference>
<comment type="function">
    <text evidence="3">Catalyzes the phosphorylation of hydroxymethylpyrimidine phosphate (HMP-P) to HMP-PP, and of HMP to HMP-P.</text>
</comment>
<keyword evidence="9" id="KW-1185">Reference proteome</keyword>
<evidence type="ECO:0000256" key="6">
    <source>
        <dbReference type="SAM" id="MobiDB-lite"/>
    </source>
</evidence>
<organism evidence="8 9">
    <name type="scientific">Brevibacterium yomogidense</name>
    <dbReference type="NCBI Taxonomy" id="946573"/>
    <lineage>
        <taxon>Bacteria</taxon>
        <taxon>Bacillati</taxon>
        <taxon>Actinomycetota</taxon>
        <taxon>Actinomycetes</taxon>
        <taxon>Micrococcales</taxon>
        <taxon>Brevibacteriaceae</taxon>
        <taxon>Brevibacterium</taxon>
    </lineage>
</organism>
<accession>A0A1X6X6H8</accession>
<dbReference type="Pfam" id="PF08543">
    <property type="entry name" value="Phos_pyr_kin"/>
    <property type="match status" value="1"/>
</dbReference>
<dbReference type="AlphaFoldDB" id="A0A1X6X6H8"/>